<name>A0ABP0PPE7_9DINO</name>
<evidence type="ECO:0000313" key="3">
    <source>
        <dbReference type="Proteomes" id="UP001642484"/>
    </source>
</evidence>
<evidence type="ECO:0008006" key="4">
    <source>
        <dbReference type="Google" id="ProtNLM"/>
    </source>
</evidence>
<accession>A0ABP0PPE7</accession>
<proteinExistence type="predicted"/>
<dbReference type="Proteomes" id="UP001642484">
    <property type="component" value="Unassembled WGS sequence"/>
</dbReference>
<feature type="region of interest" description="Disordered" evidence="1">
    <location>
        <begin position="489"/>
        <end position="510"/>
    </location>
</feature>
<dbReference type="EMBL" id="CAXAMN010023406">
    <property type="protein sequence ID" value="CAK9077422.1"/>
    <property type="molecule type" value="Genomic_DNA"/>
</dbReference>
<sequence length="671" mass="74914">MREELSRSTVVGGVRVDAAIQQVEDELSKWQCNKYTHITRAVQMLEQKVIKLETIFSRPAQDCPVPVAVVFVYFHLDTSTGALTYQFEEENVQHEVSGQSLAPGMYECWLDRIIGDKLQVRQLHDLATSFEQTRLVPPPHIEEAEVTVEDASGPHAPGHVAADVAAVPSAGAGVPVAPAEDPAVELDLSTLLANIFDAADEENELELRHKEVADLLYATPLGLTDWDIKLLLTRATEFETGRIEYQPFVSAAPEIIEGLRQRRSAFESRKVADAAPVTMEAIELCFGEEIEEVARTMREAFGQHDPASQGTLTRHEFRSCLMSKMERLSLQEVQMLMQMCREDEQGNVLVYEEFPMLLQQLRIDALHNALVETDVGALRIHLILLARRMGLPSDNILPVWDLRKILLAADQLCLSRMQIHVILSIVHPDEHGDVEFGYFLRVCCTVIPWMFDTNAFAEKAATIAKEKADALAKQELEELQGLSSSLANKKRGMDEEDQEDQQQNAPDRDAVEKSLIHVGTQADDKHRNPPTLEVRKFLEAMKQESEKCQLSEAELRGFVAEAEIDAGGDVAYVDHIKTWVPILFELRKSIIYDGILAMEWGPTSEELVNLSAYEAQFPLHAPGAETGEDRKKRSGKPNSRSSSRTGRSESQSSLGSARSRSGSRGSRASRR</sequence>
<evidence type="ECO:0000313" key="2">
    <source>
        <dbReference type="EMBL" id="CAK9077422.1"/>
    </source>
</evidence>
<dbReference type="Gene3D" id="1.10.238.10">
    <property type="entry name" value="EF-hand"/>
    <property type="match status" value="1"/>
</dbReference>
<feature type="compositionally biased region" description="Low complexity" evidence="1">
    <location>
        <begin position="639"/>
        <end position="671"/>
    </location>
</feature>
<dbReference type="SUPFAM" id="SSF47473">
    <property type="entry name" value="EF-hand"/>
    <property type="match status" value="1"/>
</dbReference>
<reference evidence="2 3" key="1">
    <citation type="submission" date="2024-02" db="EMBL/GenBank/DDBJ databases">
        <authorList>
            <person name="Chen Y."/>
            <person name="Shah S."/>
            <person name="Dougan E. K."/>
            <person name="Thang M."/>
            <person name="Chan C."/>
        </authorList>
    </citation>
    <scope>NUCLEOTIDE SEQUENCE [LARGE SCALE GENOMIC DNA]</scope>
</reference>
<organism evidence="2 3">
    <name type="scientific">Durusdinium trenchii</name>
    <dbReference type="NCBI Taxonomy" id="1381693"/>
    <lineage>
        <taxon>Eukaryota</taxon>
        <taxon>Sar</taxon>
        <taxon>Alveolata</taxon>
        <taxon>Dinophyceae</taxon>
        <taxon>Suessiales</taxon>
        <taxon>Symbiodiniaceae</taxon>
        <taxon>Durusdinium</taxon>
    </lineage>
</organism>
<evidence type="ECO:0000256" key="1">
    <source>
        <dbReference type="SAM" id="MobiDB-lite"/>
    </source>
</evidence>
<keyword evidence="3" id="KW-1185">Reference proteome</keyword>
<dbReference type="InterPro" id="IPR025663">
    <property type="entry name" value="AKAP_28"/>
</dbReference>
<gene>
    <name evidence="2" type="ORF">CCMP2556_LOCUS38176</name>
</gene>
<feature type="region of interest" description="Disordered" evidence="1">
    <location>
        <begin position="620"/>
        <end position="671"/>
    </location>
</feature>
<comment type="caution">
    <text evidence="2">The sequence shown here is derived from an EMBL/GenBank/DDBJ whole genome shotgun (WGS) entry which is preliminary data.</text>
</comment>
<protein>
    <recommendedName>
        <fullName evidence="4">EF-hand domain-containing protein</fullName>
    </recommendedName>
</protein>
<dbReference type="InterPro" id="IPR011992">
    <property type="entry name" value="EF-hand-dom_pair"/>
</dbReference>
<dbReference type="Pfam" id="PF14469">
    <property type="entry name" value="AKAP28"/>
    <property type="match status" value="1"/>
</dbReference>